<dbReference type="Proteomes" id="UP001214576">
    <property type="component" value="Unassembled WGS sequence"/>
</dbReference>
<gene>
    <name evidence="1" type="ORF">MG293_013092</name>
</gene>
<dbReference type="EMBL" id="JAKZEL010000015">
    <property type="protein sequence ID" value="KAI4536889.1"/>
    <property type="molecule type" value="Genomic_DNA"/>
</dbReference>
<keyword evidence="2" id="KW-1185">Reference proteome</keyword>
<name>A0AAD4Y6P9_OVIAM</name>
<evidence type="ECO:0000313" key="1">
    <source>
        <dbReference type="EMBL" id="KAI4536889.1"/>
    </source>
</evidence>
<protein>
    <submittedName>
        <fullName evidence="1">Uncharacterized protein</fullName>
    </submittedName>
</protein>
<comment type="caution">
    <text evidence="1">The sequence shown here is derived from an EMBL/GenBank/DDBJ whole genome shotgun (WGS) entry which is preliminary data.</text>
</comment>
<organism evidence="1 2">
    <name type="scientific">Ovis ammon polii</name>
    <dbReference type="NCBI Taxonomy" id="230172"/>
    <lineage>
        <taxon>Eukaryota</taxon>
        <taxon>Metazoa</taxon>
        <taxon>Chordata</taxon>
        <taxon>Craniata</taxon>
        <taxon>Vertebrata</taxon>
        <taxon>Euteleostomi</taxon>
        <taxon>Mammalia</taxon>
        <taxon>Eutheria</taxon>
        <taxon>Laurasiatheria</taxon>
        <taxon>Artiodactyla</taxon>
        <taxon>Ruminantia</taxon>
        <taxon>Pecora</taxon>
        <taxon>Bovidae</taxon>
        <taxon>Caprinae</taxon>
        <taxon>Ovis</taxon>
    </lineage>
</organism>
<evidence type="ECO:0000313" key="2">
    <source>
        <dbReference type="Proteomes" id="UP001214576"/>
    </source>
</evidence>
<sequence>MKAVNAELTAIALCRVDVGVGGLRACTAAMSIPPSSPPSTGGATGSFRSRVGVFQFQAPSEYLFPLPGLTTDLLLAQHPQSQLPASQPIRQLQLPALPGCSLSSRPFSCTPVSIPSGFDGF</sequence>
<reference evidence="1" key="1">
    <citation type="submission" date="2022-03" db="EMBL/GenBank/DDBJ databases">
        <title>Genomic analyses of argali, domestic sheep and their hybrids provide insights into chromosomal evolution, heterosis and genetic basis of agronomic traits.</title>
        <authorList>
            <person name="Li M."/>
        </authorList>
    </citation>
    <scope>NUCLEOTIDE SEQUENCE</scope>
    <source>
        <strain evidence="1">CAU-MHL-2022a</strain>
        <tissue evidence="1">Skin</tissue>
    </source>
</reference>
<proteinExistence type="predicted"/>
<dbReference type="AlphaFoldDB" id="A0AAD4Y6P9"/>
<accession>A0AAD4Y6P9</accession>